<comment type="function">
    <text evidence="4">May glycosylate diterpenes or flavonols in leaves.</text>
</comment>
<keyword evidence="2 5" id="KW-0328">Glycosyltransferase</keyword>
<dbReference type="InterPro" id="IPR050481">
    <property type="entry name" value="UDP-glycosyltransf_plant"/>
</dbReference>
<evidence type="ECO:0000256" key="6">
    <source>
        <dbReference type="RuleBase" id="RU362057"/>
    </source>
</evidence>
<dbReference type="FunFam" id="3.40.50.2000:FF:000080">
    <property type="entry name" value="Glycosyltransferase"/>
    <property type="match status" value="1"/>
</dbReference>
<evidence type="ECO:0000256" key="2">
    <source>
        <dbReference type="ARBA" id="ARBA00022676"/>
    </source>
</evidence>
<evidence type="ECO:0000313" key="8">
    <source>
        <dbReference type="Proteomes" id="UP001229421"/>
    </source>
</evidence>
<evidence type="ECO:0000256" key="3">
    <source>
        <dbReference type="ARBA" id="ARBA00022679"/>
    </source>
</evidence>
<comment type="caution">
    <text evidence="7">The sequence shown here is derived from an EMBL/GenBank/DDBJ whole genome shotgun (WGS) entry which is preliminary data.</text>
</comment>
<evidence type="ECO:0000313" key="7">
    <source>
        <dbReference type="EMBL" id="KAK1410344.1"/>
    </source>
</evidence>
<dbReference type="PANTHER" id="PTHR48048">
    <property type="entry name" value="GLYCOSYLTRANSFERASE"/>
    <property type="match status" value="1"/>
</dbReference>
<keyword evidence="8" id="KW-1185">Reference proteome</keyword>
<dbReference type="AlphaFoldDB" id="A0AAD8NHU2"/>
<dbReference type="InterPro" id="IPR035595">
    <property type="entry name" value="UDP_glycos_trans_CS"/>
</dbReference>
<dbReference type="CDD" id="cd03784">
    <property type="entry name" value="GT1_Gtf-like"/>
    <property type="match status" value="1"/>
</dbReference>
<organism evidence="7 8">
    <name type="scientific">Tagetes erecta</name>
    <name type="common">African marigold</name>
    <dbReference type="NCBI Taxonomy" id="13708"/>
    <lineage>
        <taxon>Eukaryota</taxon>
        <taxon>Viridiplantae</taxon>
        <taxon>Streptophyta</taxon>
        <taxon>Embryophyta</taxon>
        <taxon>Tracheophyta</taxon>
        <taxon>Spermatophyta</taxon>
        <taxon>Magnoliopsida</taxon>
        <taxon>eudicotyledons</taxon>
        <taxon>Gunneridae</taxon>
        <taxon>Pentapetalae</taxon>
        <taxon>asterids</taxon>
        <taxon>campanulids</taxon>
        <taxon>Asterales</taxon>
        <taxon>Asteraceae</taxon>
        <taxon>Asteroideae</taxon>
        <taxon>Heliantheae alliance</taxon>
        <taxon>Tageteae</taxon>
        <taxon>Tagetes</taxon>
    </lineage>
</organism>
<dbReference type="SUPFAM" id="SSF53756">
    <property type="entry name" value="UDP-Glycosyltransferase/glycogen phosphorylase"/>
    <property type="match status" value="1"/>
</dbReference>
<proteinExistence type="inferred from homology"/>
<dbReference type="EC" id="2.4.1.-" evidence="6"/>
<dbReference type="Proteomes" id="UP001229421">
    <property type="component" value="Unassembled WGS sequence"/>
</dbReference>
<gene>
    <name evidence="7" type="ORF">QVD17_36879</name>
</gene>
<protein>
    <recommendedName>
        <fullName evidence="6">Glycosyltransferase</fullName>
        <ecNumber evidence="6">2.4.1.-</ecNumber>
    </recommendedName>
</protein>
<name>A0AAD8NHU2_TARER</name>
<dbReference type="PROSITE" id="PS00375">
    <property type="entry name" value="UDPGT"/>
    <property type="match status" value="1"/>
</dbReference>
<evidence type="ECO:0000256" key="5">
    <source>
        <dbReference type="RuleBase" id="RU003718"/>
    </source>
</evidence>
<sequence length="497" mass="55528">MTEIETPPLTSIVSYPRHKHMVTSDLVFIPSPGAGHLPPTVELAKLLLHRDQRLSVTIIIMNFSFGAKHNTETRQCTPRLRFIDIPCDESVMALITPKAFLTAFVEHHKPRVRDIVQGIIQSGSLRLAAFVVDMFCTSMIDVANEFGAPTYTYFTSSAAMLGLMFHFQAKRDNEAYDATELKNTESKLLVPSFVNSVPSKVLPEVLLDKEGGCKMFLDLTKRFRESKGIIVNTFQDLEGHGLEYLLSSNLELPPVFAVGPILNQENKNDDDSKRDEIITWLDDQPKGSVVFLCFGSMGSFNEKQVKEMAVAIERSGHRFLWSLRRPPPKEKRESPKEYENFEEVLPEGFLEHTSSVGKVIGWAPQMAVLSHPSVGGFVSHCGWNSTLESIWCGVPIAAWPLYAEQQVNAFELVVELGLAVEIRMDYKTDMRSGGGNEMMVTAKEIEDGIMKLMSDGEMRKKAEDMKEKSRSAVVEGGSSHASIGNFIQHLLNVQNKS</sequence>
<dbReference type="PANTHER" id="PTHR48048:SF72">
    <property type="entry name" value="GLYCOSYLTRANSFERASE"/>
    <property type="match status" value="1"/>
</dbReference>
<comment type="similarity">
    <text evidence="1 5">Belongs to the UDP-glycosyltransferase family.</text>
</comment>
<dbReference type="Pfam" id="PF00201">
    <property type="entry name" value="UDPGT"/>
    <property type="match status" value="1"/>
</dbReference>
<dbReference type="FunFam" id="3.40.50.2000:FF:000056">
    <property type="entry name" value="Glycosyltransferase"/>
    <property type="match status" value="1"/>
</dbReference>
<dbReference type="Gene3D" id="3.40.50.2000">
    <property type="entry name" value="Glycogen Phosphorylase B"/>
    <property type="match status" value="2"/>
</dbReference>
<dbReference type="GO" id="GO:0035251">
    <property type="term" value="F:UDP-glucosyltransferase activity"/>
    <property type="evidence" value="ECO:0007669"/>
    <property type="project" value="InterPro"/>
</dbReference>
<reference evidence="7" key="1">
    <citation type="journal article" date="2023" name="bioRxiv">
        <title>Improved chromosome-level genome assembly for marigold (Tagetes erecta).</title>
        <authorList>
            <person name="Jiang F."/>
            <person name="Yuan L."/>
            <person name="Wang S."/>
            <person name="Wang H."/>
            <person name="Xu D."/>
            <person name="Wang A."/>
            <person name="Fan W."/>
        </authorList>
    </citation>
    <scope>NUCLEOTIDE SEQUENCE</scope>
    <source>
        <strain evidence="7">WSJ</strain>
        <tissue evidence="7">Leaf</tissue>
    </source>
</reference>
<keyword evidence="3 5" id="KW-0808">Transferase</keyword>
<evidence type="ECO:0000256" key="1">
    <source>
        <dbReference type="ARBA" id="ARBA00009995"/>
    </source>
</evidence>
<evidence type="ECO:0000256" key="4">
    <source>
        <dbReference type="ARBA" id="ARBA00053747"/>
    </source>
</evidence>
<dbReference type="EMBL" id="JAUHHV010000010">
    <property type="protein sequence ID" value="KAK1410344.1"/>
    <property type="molecule type" value="Genomic_DNA"/>
</dbReference>
<accession>A0AAD8NHU2</accession>
<dbReference type="InterPro" id="IPR002213">
    <property type="entry name" value="UDP_glucos_trans"/>
</dbReference>